<evidence type="ECO:0000256" key="7">
    <source>
        <dbReference type="ARBA" id="ARBA00023157"/>
    </source>
</evidence>
<dbReference type="PRINTS" id="PR00237">
    <property type="entry name" value="GPCRRHODOPSN"/>
</dbReference>
<keyword evidence="7" id="KW-1015">Disulfide bond</keyword>
<keyword evidence="6 13" id="KW-0472">Membrane</keyword>
<dbReference type="Proteomes" id="UP001230051">
    <property type="component" value="Unassembled WGS sequence"/>
</dbReference>
<evidence type="ECO:0000256" key="5">
    <source>
        <dbReference type="ARBA" id="ARBA00023040"/>
    </source>
</evidence>
<feature type="transmembrane region" description="Helical" evidence="13">
    <location>
        <begin position="285"/>
        <end position="310"/>
    </location>
</feature>
<feature type="region of interest" description="Disordered" evidence="12">
    <location>
        <begin position="332"/>
        <end position="360"/>
    </location>
</feature>
<feature type="transmembrane region" description="Helical" evidence="13">
    <location>
        <begin position="116"/>
        <end position="140"/>
    </location>
</feature>
<dbReference type="InterPro" id="IPR017452">
    <property type="entry name" value="GPCR_Rhodpsn_7TM"/>
</dbReference>
<evidence type="ECO:0000256" key="10">
    <source>
        <dbReference type="ARBA" id="ARBA00025736"/>
    </source>
</evidence>
<dbReference type="PROSITE" id="PS00237">
    <property type="entry name" value="G_PROTEIN_RECEP_F1_1"/>
    <property type="match status" value="1"/>
</dbReference>
<feature type="compositionally biased region" description="Low complexity" evidence="12">
    <location>
        <begin position="336"/>
        <end position="352"/>
    </location>
</feature>
<dbReference type="Pfam" id="PF00001">
    <property type="entry name" value="7tm_1"/>
    <property type="match status" value="1"/>
</dbReference>
<keyword evidence="8 11" id="KW-0675">Receptor</keyword>
<dbReference type="GO" id="GO:0004930">
    <property type="term" value="F:G protein-coupled receptor activity"/>
    <property type="evidence" value="ECO:0007669"/>
    <property type="project" value="UniProtKB-KW"/>
</dbReference>
<reference evidence="15" key="1">
    <citation type="submission" date="2022-02" db="EMBL/GenBank/DDBJ databases">
        <title>Atlantic sturgeon de novo genome assembly.</title>
        <authorList>
            <person name="Stock M."/>
            <person name="Klopp C."/>
            <person name="Guiguen Y."/>
            <person name="Cabau C."/>
            <person name="Parinello H."/>
            <person name="Santidrian Yebra-Pimentel E."/>
            <person name="Kuhl H."/>
            <person name="Dirks R.P."/>
            <person name="Guessner J."/>
            <person name="Wuertz S."/>
            <person name="Du K."/>
            <person name="Schartl M."/>
        </authorList>
    </citation>
    <scope>NUCLEOTIDE SEQUENCE</scope>
    <source>
        <strain evidence="15">STURGEONOMICS-FGT-2020</strain>
        <tissue evidence="15">Whole blood</tissue>
    </source>
</reference>
<dbReference type="InterPro" id="IPR000276">
    <property type="entry name" value="GPCR_Rhodpsn"/>
</dbReference>
<feature type="transmembrane region" description="Helical" evidence="13">
    <location>
        <begin position="250"/>
        <end position="273"/>
    </location>
</feature>
<sequence>MGDFNEVWDNSYVDYNGSYPNNTDWDYNLVSGLGSLQYFIMVVYSLIFILGVPGNALVIWVTGFRMKRSVNTVWFLNLACADLLCCLSLPLMISWVAKDHHWSFGPLACKLIPGLILLNMFCSIFLLAVISADRCLLVAAPVWCQNMRRPVVAGWVCAAVWGLSLLATVPFFAHRKEVTDDISFKILCNPDYSTLNEDAKAAELGITVYRFIVGFLVPFVVITGCHVFILSRVSGGLRASRRKSQKTRRVICAVVLTFFTCWLPYNILGFIQALTPSDSPLVPHILTADLFCVCLAYLNSCVNPLLYVCVGQDFKDRVRKSLKSVMENVFAEDSPHSNSSSYSRTNTKSSISEKVQHSVI</sequence>
<dbReference type="GO" id="GO:0006935">
    <property type="term" value="P:chemotaxis"/>
    <property type="evidence" value="ECO:0007669"/>
    <property type="project" value="UniProtKB-KW"/>
</dbReference>
<keyword evidence="5 11" id="KW-0297">G-protein coupled receptor</keyword>
<dbReference type="GO" id="GO:0004878">
    <property type="term" value="F:complement component C5a receptor activity"/>
    <property type="evidence" value="ECO:0007669"/>
    <property type="project" value="TreeGrafter"/>
</dbReference>
<dbReference type="AlphaFoldDB" id="A0AAD8CH69"/>
<evidence type="ECO:0000256" key="3">
    <source>
        <dbReference type="ARBA" id="ARBA00022692"/>
    </source>
</evidence>
<keyword evidence="3 11" id="KW-0812">Transmembrane</keyword>
<organism evidence="15 16">
    <name type="scientific">Acipenser oxyrinchus oxyrinchus</name>
    <dbReference type="NCBI Taxonomy" id="40147"/>
    <lineage>
        <taxon>Eukaryota</taxon>
        <taxon>Metazoa</taxon>
        <taxon>Chordata</taxon>
        <taxon>Craniata</taxon>
        <taxon>Vertebrata</taxon>
        <taxon>Euteleostomi</taxon>
        <taxon>Actinopterygii</taxon>
        <taxon>Chondrostei</taxon>
        <taxon>Acipenseriformes</taxon>
        <taxon>Acipenseridae</taxon>
        <taxon>Acipenser</taxon>
    </lineage>
</organism>
<dbReference type="EMBL" id="JAGXEW010000056">
    <property type="protein sequence ID" value="KAK1150716.1"/>
    <property type="molecule type" value="Genomic_DNA"/>
</dbReference>
<dbReference type="GO" id="GO:0007204">
    <property type="term" value="P:positive regulation of cytosolic calcium ion concentration"/>
    <property type="evidence" value="ECO:0007669"/>
    <property type="project" value="TreeGrafter"/>
</dbReference>
<keyword evidence="2" id="KW-0145">Chemotaxis</keyword>
<feature type="transmembrane region" description="Helical" evidence="13">
    <location>
        <begin position="38"/>
        <end position="61"/>
    </location>
</feature>
<dbReference type="GO" id="GO:0007200">
    <property type="term" value="P:phospholipase C-activating G protein-coupled receptor signaling pathway"/>
    <property type="evidence" value="ECO:0007669"/>
    <property type="project" value="TreeGrafter"/>
</dbReference>
<evidence type="ECO:0000256" key="1">
    <source>
        <dbReference type="ARBA" id="ARBA00004141"/>
    </source>
</evidence>
<protein>
    <submittedName>
        <fullName evidence="15">C5a anaphylatoxin chemotactic receptor 1-like</fullName>
    </submittedName>
</protein>
<name>A0AAD8CH69_ACIOX</name>
<keyword evidence="16" id="KW-1185">Reference proteome</keyword>
<evidence type="ECO:0000256" key="2">
    <source>
        <dbReference type="ARBA" id="ARBA00022500"/>
    </source>
</evidence>
<dbReference type="Gene3D" id="1.20.1070.10">
    <property type="entry name" value="Rhodopsin 7-helix transmembrane proteins"/>
    <property type="match status" value="1"/>
</dbReference>
<proteinExistence type="inferred from homology"/>
<evidence type="ECO:0000313" key="16">
    <source>
        <dbReference type="Proteomes" id="UP001230051"/>
    </source>
</evidence>
<accession>A0AAD8CH69</accession>
<evidence type="ECO:0000256" key="9">
    <source>
        <dbReference type="ARBA" id="ARBA00023224"/>
    </source>
</evidence>
<comment type="subcellular location">
    <subcellularLocation>
        <location evidence="1">Membrane</location>
        <topology evidence="1">Multi-pass membrane protein</topology>
    </subcellularLocation>
</comment>
<evidence type="ECO:0000313" key="15">
    <source>
        <dbReference type="EMBL" id="KAK1150716.1"/>
    </source>
</evidence>
<dbReference type="GO" id="GO:0006954">
    <property type="term" value="P:inflammatory response"/>
    <property type="evidence" value="ECO:0007669"/>
    <property type="project" value="TreeGrafter"/>
</dbReference>
<comment type="similarity">
    <text evidence="10">Belongs to the chemokine-like receptor (CMKLR) family.</text>
</comment>
<dbReference type="PROSITE" id="PS50262">
    <property type="entry name" value="G_PROTEIN_RECEP_F1_2"/>
    <property type="match status" value="1"/>
</dbReference>
<evidence type="ECO:0000256" key="8">
    <source>
        <dbReference type="ARBA" id="ARBA00023170"/>
    </source>
</evidence>
<evidence type="ECO:0000256" key="6">
    <source>
        <dbReference type="ARBA" id="ARBA00023136"/>
    </source>
</evidence>
<gene>
    <name evidence="15" type="primary">c5ar1</name>
    <name evidence="15" type="ORF">AOXY_G33426</name>
</gene>
<dbReference type="PRINTS" id="PR00526">
    <property type="entry name" value="FMETLEUPHER"/>
</dbReference>
<keyword evidence="9 11" id="KW-0807">Transducer</keyword>
<evidence type="ECO:0000256" key="11">
    <source>
        <dbReference type="RuleBase" id="RU000688"/>
    </source>
</evidence>
<dbReference type="PANTHER" id="PTHR24225">
    <property type="entry name" value="CHEMOTACTIC RECEPTOR"/>
    <property type="match status" value="1"/>
</dbReference>
<evidence type="ECO:0000256" key="12">
    <source>
        <dbReference type="SAM" id="MobiDB-lite"/>
    </source>
</evidence>
<feature type="transmembrane region" description="Helical" evidence="13">
    <location>
        <begin position="73"/>
        <end position="96"/>
    </location>
</feature>
<dbReference type="PANTHER" id="PTHR24225:SF56">
    <property type="entry name" value="C5A ANAPHYLATOXIN CHEMOTACTIC RECEPTOR 1"/>
    <property type="match status" value="1"/>
</dbReference>
<dbReference type="SUPFAM" id="SSF81321">
    <property type="entry name" value="Family A G protein-coupled receptor-like"/>
    <property type="match status" value="1"/>
</dbReference>
<evidence type="ECO:0000256" key="4">
    <source>
        <dbReference type="ARBA" id="ARBA00022989"/>
    </source>
</evidence>
<evidence type="ECO:0000256" key="13">
    <source>
        <dbReference type="SAM" id="Phobius"/>
    </source>
</evidence>
<feature type="domain" description="G-protein coupled receptors family 1 profile" evidence="14">
    <location>
        <begin position="54"/>
        <end position="307"/>
    </location>
</feature>
<dbReference type="InterPro" id="IPR000826">
    <property type="entry name" value="Formyl_rcpt-rel"/>
</dbReference>
<evidence type="ECO:0000259" key="14">
    <source>
        <dbReference type="PROSITE" id="PS50262"/>
    </source>
</evidence>
<keyword evidence="4 13" id="KW-1133">Transmembrane helix</keyword>
<comment type="caution">
    <text evidence="15">The sequence shown here is derived from an EMBL/GenBank/DDBJ whole genome shotgun (WGS) entry which is preliminary data.</text>
</comment>
<feature type="transmembrane region" description="Helical" evidence="13">
    <location>
        <begin position="152"/>
        <end position="173"/>
    </location>
</feature>
<dbReference type="GO" id="GO:0005886">
    <property type="term" value="C:plasma membrane"/>
    <property type="evidence" value="ECO:0007669"/>
    <property type="project" value="TreeGrafter"/>
</dbReference>
<dbReference type="FunFam" id="1.20.1070.10:FF:000034">
    <property type="entry name" value="G-protein coupled receptor 1"/>
    <property type="match status" value="1"/>
</dbReference>
<comment type="similarity">
    <text evidence="11">Belongs to the G-protein coupled receptor 1 family.</text>
</comment>
<feature type="transmembrane region" description="Helical" evidence="13">
    <location>
        <begin position="208"/>
        <end position="229"/>
    </location>
</feature>